<feature type="transmembrane region" description="Helical" evidence="8">
    <location>
        <begin position="313"/>
        <end position="334"/>
    </location>
</feature>
<evidence type="ECO:0000256" key="2">
    <source>
        <dbReference type="ARBA" id="ARBA00022692"/>
    </source>
</evidence>
<dbReference type="FunFam" id="3.40.50.300:FF:000218">
    <property type="entry name" value="Multidrug ABC transporter ATP-binding protein"/>
    <property type="match status" value="1"/>
</dbReference>
<keyword evidence="6 8" id="KW-0472">Membrane</keyword>
<feature type="transmembrane region" description="Helical" evidence="8">
    <location>
        <begin position="55"/>
        <end position="78"/>
    </location>
</feature>
<feature type="compositionally biased region" description="Acidic residues" evidence="7">
    <location>
        <begin position="616"/>
        <end position="627"/>
    </location>
</feature>
<evidence type="ECO:0000256" key="1">
    <source>
        <dbReference type="ARBA" id="ARBA00004141"/>
    </source>
</evidence>
<gene>
    <name evidence="11" type="ORF">METZ01_LOCUS41363</name>
</gene>
<feature type="domain" description="ABC transmembrane type-1" evidence="10">
    <location>
        <begin position="58"/>
        <end position="337"/>
    </location>
</feature>
<feature type="transmembrane region" description="Helical" evidence="8">
    <location>
        <begin position="98"/>
        <end position="120"/>
    </location>
</feature>
<accession>A0A381RCA5</accession>
<feature type="domain" description="ABC transporter" evidence="9">
    <location>
        <begin position="376"/>
        <end position="609"/>
    </location>
</feature>
<proteinExistence type="predicted"/>
<feature type="transmembrane region" description="Helical" evidence="8">
    <location>
        <begin position="170"/>
        <end position="191"/>
    </location>
</feature>
<dbReference type="GO" id="GO:0016020">
    <property type="term" value="C:membrane"/>
    <property type="evidence" value="ECO:0007669"/>
    <property type="project" value="UniProtKB-SubCell"/>
</dbReference>
<dbReference type="InterPro" id="IPR011527">
    <property type="entry name" value="ABC1_TM_dom"/>
</dbReference>
<feature type="region of interest" description="Disordered" evidence="7">
    <location>
        <begin position="603"/>
        <end position="635"/>
    </location>
</feature>
<evidence type="ECO:0000256" key="3">
    <source>
        <dbReference type="ARBA" id="ARBA00022741"/>
    </source>
</evidence>
<evidence type="ECO:0000259" key="9">
    <source>
        <dbReference type="PROSITE" id="PS50893"/>
    </source>
</evidence>
<evidence type="ECO:0000256" key="7">
    <source>
        <dbReference type="SAM" id="MobiDB-lite"/>
    </source>
</evidence>
<dbReference type="PANTHER" id="PTHR43394:SF1">
    <property type="entry name" value="ATP-BINDING CASSETTE SUB-FAMILY B MEMBER 10, MITOCHONDRIAL"/>
    <property type="match status" value="1"/>
</dbReference>
<evidence type="ECO:0008006" key="12">
    <source>
        <dbReference type="Google" id="ProtNLM"/>
    </source>
</evidence>
<dbReference type="Gene3D" id="1.20.1560.10">
    <property type="entry name" value="ABC transporter type 1, transmembrane domain"/>
    <property type="match status" value="1"/>
</dbReference>
<comment type="subcellular location">
    <subcellularLocation>
        <location evidence="1">Membrane</location>
        <topology evidence="1">Multi-pass membrane protein</topology>
    </subcellularLocation>
</comment>
<dbReference type="Pfam" id="PF00664">
    <property type="entry name" value="ABC_membrane"/>
    <property type="match status" value="1"/>
</dbReference>
<evidence type="ECO:0000256" key="8">
    <source>
        <dbReference type="SAM" id="Phobius"/>
    </source>
</evidence>
<dbReference type="PROSITE" id="PS00211">
    <property type="entry name" value="ABC_TRANSPORTER_1"/>
    <property type="match status" value="1"/>
</dbReference>
<evidence type="ECO:0000256" key="6">
    <source>
        <dbReference type="ARBA" id="ARBA00023136"/>
    </source>
</evidence>
<dbReference type="GO" id="GO:0016887">
    <property type="term" value="F:ATP hydrolysis activity"/>
    <property type="evidence" value="ECO:0007669"/>
    <property type="project" value="InterPro"/>
</dbReference>
<name>A0A381RCA5_9ZZZZ</name>
<evidence type="ECO:0000259" key="10">
    <source>
        <dbReference type="PROSITE" id="PS50929"/>
    </source>
</evidence>
<dbReference type="PROSITE" id="PS50893">
    <property type="entry name" value="ABC_TRANSPORTER_2"/>
    <property type="match status" value="1"/>
</dbReference>
<dbReference type="Gene3D" id="3.40.50.300">
    <property type="entry name" value="P-loop containing nucleotide triphosphate hydrolases"/>
    <property type="match status" value="1"/>
</dbReference>
<dbReference type="Pfam" id="PF00005">
    <property type="entry name" value="ABC_tran"/>
    <property type="match status" value="1"/>
</dbReference>
<dbReference type="InterPro" id="IPR003439">
    <property type="entry name" value="ABC_transporter-like_ATP-bd"/>
</dbReference>
<keyword evidence="2 8" id="KW-0812">Transmembrane</keyword>
<dbReference type="InterPro" id="IPR039421">
    <property type="entry name" value="Type_1_exporter"/>
</dbReference>
<dbReference type="GO" id="GO:0005524">
    <property type="term" value="F:ATP binding"/>
    <property type="evidence" value="ECO:0007669"/>
    <property type="project" value="UniProtKB-KW"/>
</dbReference>
<evidence type="ECO:0000256" key="5">
    <source>
        <dbReference type="ARBA" id="ARBA00022989"/>
    </source>
</evidence>
<dbReference type="AlphaFoldDB" id="A0A381RCA5"/>
<evidence type="ECO:0000313" key="11">
    <source>
        <dbReference type="EMBL" id="SUZ88509.1"/>
    </source>
</evidence>
<dbReference type="PROSITE" id="PS50929">
    <property type="entry name" value="ABC_TM1F"/>
    <property type="match status" value="1"/>
</dbReference>
<organism evidence="11">
    <name type="scientific">marine metagenome</name>
    <dbReference type="NCBI Taxonomy" id="408172"/>
    <lineage>
        <taxon>unclassified sequences</taxon>
        <taxon>metagenomes</taxon>
        <taxon>ecological metagenomes</taxon>
    </lineage>
</organism>
<dbReference type="CDD" id="cd18543">
    <property type="entry name" value="ABC_6TM_Rv0194_D1_like"/>
    <property type="match status" value="1"/>
</dbReference>
<dbReference type="EMBL" id="UINC01001773">
    <property type="protein sequence ID" value="SUZ88509.1"/>
    <property type="molecule type" value="Genomic_DNA"/>
</dbReference>
<protein>
    <recommendedName>
        <fullName evidence="12">ABC transporter ATP-binding protein</fullName>
    </recommendedName>
</protein>
<keyword evidence="3" id="KW-0547">Nucleotide-binding</keyword>
<keyword evidence="4" id="KW-0067">ATP-binding</keyword>
<dbReference type="GO" id="GO:0015421">
    <property type="term" value="F:ABC-type oligopeptide transporter activity"/>
    <property type="evidence" value="ECO:0007669"/>
    <property type="project" value="TreeGrafter"/>
</dbReference>
<dbReference type="SUPFAM" id="SSF90123">
    <property type="entry name" value="ABC transporter transmembrane region"/>
    <property type="match status" value="1"/>
</dbReference>
<sequence length="652" mass="73155">MLNPSLDEQKLISFEAGLEPVNVKPRFENPKADIDRDKSKNWFRRVLPILMANRWPFVTGITLMITTMMLGVSVPALIGKLVDSIEPSLTTGDTSNFLFLVTVILIISFVRFVGGAIGSYQLGRVSNQLEADLRSVIYNHLFTLSFSFFDKTQTGQLISRANSDIKTIQMFLMIAPMLLTSLLSFAFAAVYMLSVHLTLALASMIAIPLVFFLSVKLRRLTFPLSWLTQARQADVAVIVDENINGQRIVKSFAQELMQVNLLAKAAKKLQWVQVRSIDVSAFYNPLIENLSVLGSVLVWVYGGWLVIEGEIGLGALVAFTMYLMMIQMPFRFLGWMLMLEQRAKASAGRIFEILDETSEIKDKENKIEMEKLEGKISFNDVHFAYSEEPILKGLSFEVEPKETVAIVGQTGSGKSTIVRLLSRFYEADKGNISIDGVPVQDMGIRNLHYHIAQVLDEPFLFSVSIKDNIAYGRPDATMDEIIRASKAAEAHDFINKTSDGYETVVGERGYTLSGGQRQRLGIARALLVDPSILILDDATSSIDVKIEAMIHKSLLKLLDKRTTILIAHRLSTISLADRILVLDNGKIIASGTHEDLLRDEPRYSEILSQQSTKETVEEEQREEESDEEYRKRISETLIKDPSEDEFKGGFDE</sequence>
<dbReference type="InterPro" id="IPR036640">
    <property type="entry name" value="ABC1_TM_sf"/>
</dbReference>
<dbReference type="InterPro" id="IPR017871">
    <property type="entry name" value="ABC_transporter-like_CS"/>
</dbReference>
<keyword evidence="5 8" id="KW-1133">Transmembrane helix</keyword>
<dbReference type="InterPro" id="IPR003593">
    <property type="entry name" value="AAA+_ATPase"/>
</dbReference>
<dbReference type="InterPro" id="IPR027417">
    <property type="entry name" value="P-loop_NTPase"/>
</dbReference>
<dbReference type="PANTHER" id="PTHR43394">
    <property type="entry name" value="ATP-DEPENDENT PERMEASE MDL1, MITOCHONDRIAL"/>
    <property type="match status" value="1"/>
</dbReference>
<feature type="transmembrane region" description="Helical" evidence="8">
    <location>
        <begin position="197"/>
        <end position="215"/>
    </location>
</feature>
<evidence type="ECO:0000256" key="4">
    <source>
        <dbReference type="ARBA" id="ARBA00022840"/>
    </source>
</evidence>
<reference evidence="11" key="1">
    <citation type="submission" date="2018-05" db="EMBL/GenBank/DDBJ databases">
        <authorList>
            <person name="Lanie J.A."/>
            <person name="Ng W.-L."/>
            <person name="Kazmierczak K.M."/>
            <person name="Andrzejewski T.M."/>
            <person name="Davidsen T.M."/>
            <person name="Wayne K.J."/>
            <person name="Tettelin H."/>
            <person name="Glass J.I."/>
            <person name="Rusch D."/>
            <person name="Podicherti R."/>
            <person name="Tsui H.-C.T."/>
            <person name="Winkler M.E."/>
        </authorList>
    </citation>
    <scope>NUCLEOTIDE SEQUENCE</scope>
</reference>
<dbReference type="SMART" id="SM00382">
    <property type="entry name" value="AAA"/>
    <property type="match status" value="1"/>
</dbReference>
<dbReference type="SUPFAM" id="SSF52540">
    <property type="entry name" value="P-loop containing nucleoside triphosphate hydrolases"/>
    <property type="match status" value="1"/>
</dbReference>